<feature type="region of interest" description="Disordered" evidence="1">
    <location>
        <begin position="847"/>
        <end position="868"/>
    </location>
</feature>
<keyword evidence="4" id="KW-1185">Reference proteome</keyword>
<dbReference type="GO" id="GO:0030576">
    <property type="term" value="P:Cajal body organization"/>
    <property type="evidence" value="ECO:0007669"/>
    <property type="project" value="InterPro"/>
</dbReference>
<feature type="compositionally biased region" description="Low complexity" evidence="1">
    <location>
        <begin position="1228"/>
        <end position="1241"/>
    </location>
</feature>
<dbReference type="Pfam" id="PF15499">
    <property type="entry name" value="Peptidase_C98"/>
    <property type="match status" value="1"/>
</dbReference>
<feature type="region of interest" description="Disordered" evidence="1">
    <location>
        <begin position="429"/>
        <end position="467"/>
    </location>
</feature>
<feature type="region of interest" description="Disordered" evidence="1">
    <location>
        <begin position="595"/>
        <end position="621"/>
    </location>
</feature>
<feature type="compositionally biased region" description="Basic and acidic residues" evidence="1">
    <location>
        <begin position="1177"/>
        <end position="1187"/>
    </location>
</feature>
<dbReference type="PANTHER" id="PTHR15294">
    <property type="entry name" value="RETINOVIN-RELATED"/>
    <property type="match status" value="1"/>
</dbReference>
<dbReference type="PROSITE" id="PS50235">
    <property type="entry name" value="USP_3"/>
    <property type="match status" value="1"/>
</dbReference>
<evidence type="ECO:0000313" key="3">
    <source>
        <dbReference type="EMBL" id="CAL1277713.1"/>
    </source>
</evidence>
<dbReference type="InterPro" id="IPR033505">
    <property type="entry name" value="USPL1"/>
</dbReference>
<dbReference type="SUPFAM" id="SSF54001">
    <property type="entry name" value="Cysteine proteinases"/>
    <property type="match status" value="1"/>
</dbReference>
<feature type="region of interest" description="Disordered" evidence="1">
    <location>
        <begin position="1216"/>
        <end position="1246"/>
    </location>
</feature>
<dbReference type="EMBL" id="CAXIEN010000104">
    <property type="protein sequence ID" value="CAL1277713.1"/>
    <property type="molecule type" value="Genomic_DNA"/>
</dbReference>
<evidence type="ECO:0000256" key="1">
    <source>
        <dbReference type="SAM" id="MobiDB-lite"/>
    </source>
</evidence>
<evidence type="ECO:0000259" key="2">
    <source>
        <dbReference type="PROSITE" id="PS50235"/>
    </source>
</evidence>
<feature type="compositionally biased region" description="Low complexity" evidence="1">
    <location>
        <begin position="637"/>
        <end position="651"/>
    </location>
</feature>
<protein>
    <recommendedName>
        <fullName evidence="2">USP domain-containing protein</fullName>
    </recommendedName>
</protein>
<feature type="compositionally biased region" description="Polar residues" evidence="1">
    <location>
        <begin position="1151"/>
        <end position="1169"/>
    </location>
</feature>
<comment type="caution">
    <text evidence="3">The sequence shown here is derived from an EMBL/GenBank/DDBJ whole genome shotgun (WGS) entry which is preliminary data.</text>
</comment>
<feature type="domain" description="USP" evidence="2">
    <location>
        <begin position="68"/>
        <end position="335"/>
    </location>
</feature>
<feature type="compositionally biased region" description="Polar residues" evidence="1">
    <location>
        <begin position="853"/>
        <end position="863"/>
    </location>
</feature>
<dbReference type="GO" id="GO:0032183">
    <property type="term" value="F:SUMO binding"/>
    <property type="evidence" value="ECO:0007669"/>
    <property type="project" value="InterPro"/>
</dbReference>
<name>A0AAV2A4Z1_9ARAC</name>
<feature type="region of interest" description="Disordered" evidence="1">
    <location>
        <begin position="637"/>
        <end position="679"/>
    </location>
</feature>
<feature type="compositionally biased region" description="Polar residues" evidence="1">
    <location>
        <begin position="445"/>
        <end position="465"/>
    </location>
</feature>
<accession>A0AAV2A4Z1</accession>
<feature type="region of interest" description="Disordered" evidence="1">
    <location>
        <begin position="1130"/>
        <end position="1200"/>
    </location>
</feature>
<dbReference type="PANTHER" id="PTHR15294:SF3">
    <property type="entry name" value="SUMO-SPECIFIC ISOPEPTIDASE USPL1"/>
    <property type="match status" value="1"/>
</dbReference>
<dbReference type="InterPro" id="IPR038765">
    <property type="entry name" value="Papain-like_cys_pep_sf"/>
</dbReference>
<reference evidence="3 4" key="1">
    <citation type="submission" date="2024-04" db="EMBL/GenBank/DDBJ databases">
        <authorList>
            <person name="Rising A."/>
            <person name="Reimegard J."/>
            <person name="Sonavane S."/>
            <person name="Akerstrom W."/>
            <person name="Nylinder S."/>
            <person name="Hedman E."/>
            <person name="Kallberg Y."/>
        </authorList>
    </citation>
    <scope>NUCLEOTIDE SEQUENCE [LARGE SCALE GENOMIC DNA]</scope>
</reference>
<evidence type="ECO:0000313" key="4">
    <source>
        <dbReference type="Proteomes" id="UP001497382"/>
    </source>
</evidence>
<sequence length="1321" mass="148408">MLTNQLGAADNPMEINIYPDSEKTNYHSTEEMKASSRTDVNEQLGVLEKESSTDWRTQEDRSLSKSYLMFENNANLCWLDSSMSLLCHNKTLSYLVNNSSSQIANIKKGYESAISIFNDYSNENTIEERLQRAKLILQKVQGTVLEYLTPILKCKEGEPDSAFCSLLNLINEDSQITNLFLVEFSWIRNCTKCAIPRVKSIKKTIITLSKVMSFNPSSPVSLYKCPFCESLDQEMLIKYKTLPQCLIFHFENGAGEGELDSLDFELDDRKYKLSGLIKLEKSRDLTVSHFVTWVRDIATDSWLECNDLNSDILSFSVVPPLINLKDLYIVMYEALDDKGTISNVSEDIDNNFRMDTEDTNSSDILVIELDGEEGIEIKQDSQTDKGTSNTVFLGGLFKPDKTNYDSIEKMSTQLDEILPDNVFRAKSTLKSSEDNTVSKKEKISPENSELQNLDLQDNASSTSSVKSDEVPLQIDVFSKSVGSNSESDNKNVPGNSSVLNIKQSQVKNSIKMCLRDEKKPLISSNSEMSSFNKPVLDNTVKKSKINGKPLIGTSSNIEKMTVLINTKDAVSGKKLIPPILAENLLGKDHVIASNSSSRKNPSIAFETQDNKNSNFPTKNPIELQNSKLDVTVLAETNNVNRNRSNSPNKNPATSFENQENDMNRSCSKKSPIESQNSKLDRNISVETSYLSPINVTANVTQNSVEFCAGTSLSSSLKELKRKFKTDNLVSKKRKTVEKEIFTENAAADYIDNLLTVDDEKPIETSTHLDLALNTSTTQKQLQKSGIHLSTSPKNLTSITIKKTSDKCVLESKSVDTLVTEAQDINTRLPVESCILDRKVSDNSTCEIRKETESPASKQNQVSKLNPADEKSAQNLFESNTDININRNIVEKHADNSIKEAFVEADKNLTIDSTTKQSNVNAAPLESFAPKVSENKNSTSSLHQATILINTATKQLEDTLALSVKPNVKAVESREITENVSLKKTVKQHMREFEEKHTIFSENQVEVKNLPSKNLFVKLTRLKDCEIANYLSGNFNFQETKQIKSLEELTKTIVVKVEKTDSRSILKRTAHRAISSKVTKVKSIEPVRKSSRIFARNIRKAEKAKESLLEQVSMKRNNSHEQLMNGISAKSTIKRRHQTTPTEITEKALKTDLSTRSYRTHSATNVSSTTHLRRNAKKRDSNADESVKSKHKTNSINARNFDMQSHLPIQEPDVLLQFPSPQNENFPMPTNKNNPVPTNNGTAVNTGDHVQPYNGTFQLSSVHELEVRNMKENIDKYDKTDEYASDSDSDYLQEHEIVEHSSNVVCTDIFKFFYLQKKNSSY</sequence>
<dbReference type="GO" id="GO:0016926">
    <property type="term" value="P:protein desumoylation"/>
    <property type="evidence" value="ECO:0007669"/>
    <property type="project" value="TreeGrafter"/>
</dbReference>
<dbReference type="InterPro" id="IPR028890">
    <property type="entry name" value="Peptidase_C98"/>
</dbReference>
<dbReference type="Proteomes" id="UP001497382">
    <property type="component" value="Unassembled WGS sequence"/>
</dbReference>
<organism evidence="3 4">
    <name type="scientific">Larinioides sclopetarius</name>
    <dbReference type="NCBI Taxonomy" id="280406"/>
    <lineage>
        <taxon>Eukaryota</taxon>
        <taxon>Metazoa</taxon>
        <taxon>Ecdysozoa</taxon>
        <taxon>Arthropoda</taxon>
        <taxon>Chelicerata</taxon>
        <taxon>Arachnida</taxon>
        <taxon>Araneae</taxon>
        <taxon>Araneomorphae</taxon>
        <taxon>Entelegynae</taxon>
        <taxon>Araneoidea</taxon>
        <taxon>Araneidae</taxon>
        <taxon>Larinioides</taxon>
    </lineage>
</organism>
<proteinExistence type="predicted"/>
<feature type="compositionally biased region" description="Basic and acidic residues" evidence="1">
    <location>
        <begin position="431"/>
        <end position="444"/>
    </location>
</feature>
<dbReference type="CDD" id="cd02257">
    <property type="entry name" value="Peptidase_C19"/>
    <property type="match status" value="1"/>
</dbReference>
<gene>
    <name evidence="3" type="ORF">LARSCL_LOCUS9367</name>
</gene>
<dbReference type="InterPro" id="IPR028889">
    <property type="entry name" value="USP"/>
</dbReference>
<dbReference type="GO" id="GO:0015030">
    <property type="term" value="C:Cajal body"/>
    <property type="evidence" value="ECO:0007669"/>
    <property type="project" value="TreeGrafter"/>
</dbReference>